<evidence type="ECO:0000313" key="5">
    <source>
        <dbReference type="EMBL" id="MCT2587250.1"/>
    </source>
</evidence>
<keyword evidence="2 4" id="KW-0472">Membrane</keyword>
<feature type="transmembrane region" description="Helical" evidence="4">
    <location>
        <begin position="34"/>
        <end position="59"/>
    </location>
</feature>
<keyword evidence="6" id="KW-1185">Reference proteome</keyword>
<name>A0ABT2JH88_9PSEU</name>
<feature type="compositionally biased region" description="Basic and acidic residues" evidence="3">
    <location>
        <begin position="1"/>
        <end position="19"/>
    </location>
</feature>
<dbReference type="Proteomes" id="UP001156441">
    <property type="component" value="Unassembled WGS sequence"/>
</dbReference>
<protein>
    <recommendedName>
        <fullName evidence="7">Mce-associated membrane protein</fullName>
    </recommendedName>
</protein>
<comment type="caution">
    <text evidence="5">The sequence shown here is derived from an EMBL/GenBank/DDBJ whole genome shotgun (WGS) entry which is preliminary data.</text>
</comment>
<keyword evidence="4" id="KW-0812">Transmembrane</keyword>
<evidence type="ECO:0000256" key="2">
    <source>
        <dbReference type="ARBA" id="ARBA00023136"/>
    </source>
</evidence>
<evidence type="ECO:0000256" key="3">
    <source>
        <dbReference type="SAM" id="MobiDB-lite"/>
    </source>
</evidence>
<reference evidence="5 6" key="1">
    <citation type="submission" date="2021-02" db="EMBL/GenBank/DDBJ databases">
        <title>Actinophytocola xerophila sp. nov., isolated from soil of cotton cropping field.</title>
        <authorList>
            <person name="Huang R."/>
            <person name="Chen X."/>
            <person name="Ge X."/>
            <person name="Liu W."/>
        </authorList>
    </citation>
    <scope>NUCLEOTIDE SEQUENCE [LARGE SCALE GENOMIC DNA]</scope>
    <source>
        <strain evidence="5 6">S1-96</strain>
    </source>
</reference>
<dbReference type="PANTHER" id="PTHR37042:SF4">
    <property type="entry name" value="OUTER MEMBRANE PROTEIN RV1973"/>
    <property type="match status" value="1"/>
</dbReference>
<feature type="region of interest" description="Disordered" evidence="3">
    <location>
        <begin position="1"/>
        <end position="28"/>
    </location>
</feature>
<keyword evidence="4" id="KW-1133">Transmembrane helix</keyword>
<dbReference type="PANTHER" id="PTHR37042">
    <property type="entry name" value="OUTER MEMBRANE PROTEIN RV1973"/>
    <property type="match status" value="1"/>
</dbReference>
<organism evidence="5 6">
    <name type="scientific">Actinophytocola gossypii</name>
    <dbReference type="NCBI Taxonomy" id="2812003"/>
    <lineage>
        <taxon>Bacteria</taxon>
        <taxon>Bacillati</taxon>
        <taxon>Actinomycetota</taxon>
        <taxon>Actinomycetes</taxon>
        <taxon>Pseudonocardiales</taxon>
        <taxon>Pseudonocardiaceae</taxon>
    </lineage>
</organism>
<comment type="subcellular location">
    <subcellularLocation>
        <location evidence="1">Membrane</location>
    </subcellularLocation>
</comment>
<gene>
    <name evidence="5" type="ORF">JT362_29420</name>
</gene>
<evidence type="ECO:0000256" key="1">
    <source>
        <dbReference type="ARBA" id="ARBA00004370"/>
    </source>
</evidence>
<proteinExistence type="predicted"/>
<dbReference type="EMBL" id="JAFFZE010000024">
    <property type="protein sequence ID" value="MCT2587250.1"/>
    <property type="molecule type" value="Genomic_DNA"/>
</dbReference>
<accession>A0ABT2JH88</accession>
<evidence type="ECO:0000256" key="4">
    <source>
        <dbReference type="SAM" id="Phobius"/>
    </source>
</evidence>
<evidence type="ECO:0008006" key="7">
    <source>
        <dbReference type="Google" id="ProtNLM"/>
    </source>
</evidence>
<evidence type="ECO:0000313" key="6">
    <source>
        <dbReference type="Proteomes" id="UP001156441"/>
    </source>
</evidence>
<sequence length="201" mass="21393">MTSPADHDPDGAEPARDQDDPAAEEPARSSKLPAIVLTAAVALLVASVAVAGWFGVAWVQAANDDGLEYSRARDEVDRVAQAAIVTMNTMDHREVDEHLANWADATTGTLHDEVTKLTEENKQQIRDAKAVSKAEIRSAAVRELDERAGKATVIAAVATTVSNGDGEPTQKYLRIEASLTRTDAGWKLDAIGPVPYAPPGQ</sequence>
<dbReference type="RefSeq" id="WP_260195138.1">
    <property type="nucleotide sequence ID" value="NZ_JAFFZE010000024.1"/>
</dbReference>